<name>A0ABU3WQX4_9NOCA</name>
<comment type="caution">
    <text evidence="2">The sequence shown here is derived from an EMBL/GenBank/DDBJ whole genome shotgun (WGS) entry which is preliminary data.</text>
</comment>
<gene>
    <name evidence="2" type="ORF">F8M49_15685</name>
</gene>
<organism evidence="2 3">
    <name type="scientific">Rhodococcus zopfii</name>
    <dbReference type="NCBI Taxonomy" id="43772"/>
    <lineage>
        <taxon>Bacteria</taxon>
        <taxon>Bacillati</taxon>
        <taxon>Actinomycetota</taxon>
        <taxon>Actinomycetes</taxon>
        <taxon>Mycobacteriales</taxon>
        <taxon>Nocardiaceae</taxon>
        <taxon>Rhodococcus</taxon>
    </lineage>
</organism>
<evidence type="ECO:0000256" key="1">
    <source>
        <dbReference type="SAM" id="SignalP"/>
    </source>
</evidence>
<evidence type="ECO:0000313" key="2">
    <source>
        <dbReference type="EMBL" id="MDV2476409.1"/>
    </source>
</evidence>
<accession>A0ABU3WQX4</accession>
<evidence type="ECO:0008006" key="4">
    <source>
        <dbReference type="Google" id="ProtNLM"/>
    </source>
</evidence>
<keyword evidence="3" id="KW-1185">Reference proteome</keyword>
<protein>
    <recommendedName>
        <fullName evidence="4">Lipoprotein</fullName>
    </recommendedName>
</protein>
<sequence length="159" mass="16215">MSTRSVGSRIRKSVPAAVAAVAVACTLAACTSEEDTPAGEQLQSSVGAVMTSVREQAEGAVSSVQSAASSAAEQAGGAIDQAKLSAFVGTFRTAYPDLAADRETQSIEKIVTDTCPMIEDQAPQEDIDATVKELATNGSVAPTDDQAARIAQLVKVACP</sequence>
<dbReference type="EMBL" id="WBMO01000001">
    <property type="protein sequence ID" value="MDV2476409.1"/>
    <property type="molecule type" value="Genomic_DNA"/>
</dbReference>
<reference evidence="2 3" key="1">
    <citation type="submission" date="2019-10" db="EMBL/GenBank/DDBJ databases">
        <title>Draft Genome Assembly of Rhodococcus zopfii DSM44189.</title>
        <authorList>
            <person name="Sutton J.M."/>
            <person name="Akob D.M."/>
            <person name="Bushman T.J."/>
        </authorList>
    </citation>
    <scope>NUCLEOTIDE SEQUENCE [LARGE SCALE GENOMIC DNA]</scope>
    <source>
        <strain evidence="2 3">DSM 44189</strain>
    </source>
</reference>
<keyword evidence="1" id="KW-0732">Signal</keyword>
<proteinExistence type="predicted"/>
<dbReference type="PROSITE" id="PS51257">
    <property type="entry name" value="PROKAR_LIPOPROTEIN"/>
    <property type="match status" value="1"/>
</dbReference>
<feature type="signal peptide" evidence="1">
    <location>
        <begin position="1"/>
        <end position="28"/>
    </location>
</feature>
<dbReference type="Proteomes" id="UP001275440">
    <property type="component" value="Unassembled WGS sequence"/>
</dbReference>
<feature type="chain" id="PRO_5046746804" description="Lipoprotein" evidence="1">
    <location>
        <begin position="29"/>
        <end position="159"/>
    </location>
</feature>
<evidence type="ECO:0000313" key="3">
    <source>
        <dbReference type="Proteomes" id="UP001275440"/>
    </source>
</evidence>
<dbReference type="RefSeq" id="WP_072812366.1">
    <property type="nucleotide sequence ID" value="NZ_JAHWLX010000172.1"/>
</dbReference>